<keyword evidence="1" id="KW-1133">Transmembrane helix</keyword>
<keyword evidence="3" id="KW-1185">Reference proteome</keyword>
<dbReference type="EMBL" id="MZGU01000003">
    <property type="protein sequence ID" value="PWB86721.1"/>
    <property type="molecule type" value="Genomic_DNA"/>
</dbReference>
<dbReference type="Proteomes" id="UP000245577">
    <property type="component" value="Unassembled WGS sequence"/>
</dbReference>
<dbReference type="AlphaFoldDB" id="A0A2U1S8T5"/>
<accession>A0A2U1S8T5</accession>
<evidence type="ECO:0000313" key="3">
    <source>
        <dbReference type="Proteomes" id="UP000245577"/>
    </source>
</evidence>
<sequence length="60" mass="6684">MDNKAQAAAEFILIIGGIIVIVMVLLIAYKNYLNDLSGEINSTEMQNLDNAINGMMEYFK</sequence>
<evidence type="ECO:0008006" key="4">
    <source>
        <dbReference type="Google" id="ProtNLM"/>
    </source>
</evidence>
<evidence type="ECO:0000313" key="2">
    <source>
        <dbReference type="EMBL" id="PWB86721.1"/>
    </source>
</evidence>
<organism evidence="2 3">
    <name type="scientific">Methanobrevibacter woesei</name>
    <dbReference type="NCBI Taxonomy" id="190976"/>
    <lineage>
        <taxon>Archaea</taxon>
        <taxon>Methanobacteriati</taxon>
        <taxon>Methanobacteriota</taxon>
        <taxon>Methanomada group</taxon>
        <taxon>Methanobacteria</taxon>
        <taxon>Methanobacteriales</taxon>
        <taxon>Methanobacteriaceae</taxon>
        <taxon>Methanobrevibacter</taxon>
    </lineage>
</organism>
<protein>
    <recommendedName>
        <fullName evidence="4">Class III signal peptide</fullName>
    </recommendedName>
</protein>
<proteinExistence type="predicted"/>
<keyword evidence="1" id="KW-0812">Transmembrane</keyword>
<dbReference type="RefSeq" id="WP_116669247.1">
    <property type="nucleotide sequence ID" value="NZ_MZGU01000003.1"/>
</dbReference>
<feature type="transmembrane region" description="Helical" evidence="1">
    <location>
        <begin position="7"/>
        <end position="29"/>
    </location>
</feature>
<dbReference type="OrthoDB" id="78241at2157"/>
<comment type="caution">
    <text evidence="2">The sequence shown here is derived from an EMBL/GenBank/DDBJ whole genome shotgun (WGS) entry which is preliminary data.</text>
</comment>
<gene>
    <name evidence="2" type="ORF">MBBWO_04350</name>
</gene>
<keyword evidence="1" id="KW-0472">Membrane</keyword>
<name>A0A2U1S8T5_9EURY</name>
<reference evidence="2 3" key="1">
    <citation type="submission" date="2017-03" db="EMBL/GenBank/DDBJ databases">
        <title>Genome sequence of Methanobrevibacter wosei.</title>
        <authorList>
            <person name="Poehlein A."/>
            <person name="Seedorf H."/>
            <person name="Daniel R."/>
        </authorList>
    </citation>
    <scope>NUCLEOTIDE SEQUENCE [LARGE SCALE GENOMIC DNA]</scope>
    <source>
        <strain evidence="2 3">DSM 11979</strain>
    </source>
</reference>
<evidence type="ECO:0000256" key="1">
    <source>
        <dbReference type="SAM" id="Phobius"/>
    </source>
</evidence>